<dbReference type="EMBL" id="JAOSKY010000018">
    <property type="protein sequence ID" value="MCU7250895.1"/>
    <property type="molecule type" value="Genomic_DNA"/>
</dbReference>
<keyword evidence="2" id="KW-0604">Photosystem II</keyword>
<keyword evidence="1" id="KW-0602">Photosynthesis</keyword>
<dbReference type="AlphaFoldDB" id="A0A9X3BDP7"/>
<evidence type="ECO:0000313" key="5">
    <source>
        <dbReference type="EMBL" id="MCU7250895.1"/>
    </source>
</evidence>
<reference evidence="5" key="1">
    <citation type="submission" date="2022-09" db="EMBL/GenBank/DDBJ databases">
        <authorList>
            <person name="Cesa-Luna C."/>
            <person name="Girard L."/>
            <person name="Lood C."/>
            <person name="Hofte M."/>
            <person name="De Mot R."/>
        </authorList>
    </citation>
    <scope>NUCLEOTIDE SEQUENCE</scope>
    <source>
        <strain evidence="5">B1M3-32</strain>
    </source>
</reference>
<evidence type="ECO:0000256" key="3">
    <source>
        <dbReference type="SAM" id="SignalP"/>
    </source>
</evidence>
<keyword evidence="6" id="KW-1185">Reference proteome</keyword>
<feature type="chain" id="PRO_5040717727" evidence="3">
    <location>
        <begin position="30"/>
        <end position="359"/>
    </location>
</feature>
<keyword evidence="3" id="KW-0732">Signal</keyword>
<organism evidence="5 6">
    <name type="scientific">Pseudomonas koreensis</name>
    <dbReference type="NCBI Taxonomy" id="198620"/>
    <lineage>
        <taxon>Bacteria</taxon>
        <taxon>Pseudomonadati</taxon>
        <taxon>Pseudomonadota</taxon>
        <taxon>Gammaproteobacteria</taxon>
        <taxon>Pseudomonadales</taxon>
        <taxon>Pseudomonadaceae</taxon>
        <taxon>Pseudomonas</taxon>
    </lineage>
</organism>
<dbReference type="Proteomes" id="UP001139955">
    <property type="component" value="Unassembled WGS sequence"/>
</dbReference>
<evidence type="ECO:0000313" key="6">
    <source>
        <dbReference type="Proteomes" id="UP001139955"/>
    </source>
</evidence>
<dbReference type="RefSeq" id="WP_301623286.1">
    <property type="nucleotide sequence ID" value="NZ_JAOSKY010000018.1"/>
</dbReference>
<dbReference type="InterPro" id="IPR015943">
    <property type="entry name" value="WD40/YVTN_repeat-like_dom_sf"/>
</dbReference>
<evidence type="ECO:0000256" key="2">
    <source>
        <dbReference type="ARBA" id="ARBA00023276"/>
    </source>
</evidence>
<dbReference type="InterPro" id="IPR028203">
    <property type="entry name" value="PSII_CF48-like_dom"/>
</dbReference>
<sequence>MSFRFFRRCWKVAVIACVCLFLAVPGAYAETGSLDLLERAAPDNPQASRGVLMDVTRINKMLVAVGERGLVLQSADNGFTWHQSRVPVSVALTGVRFVDERQGWAIGHSGVVLHTADAGVTWQKQLDGRVVAQLEVAAAERDQDPGRQRTAKRLLAEGADKPWLDLLFVDSQRGWLIGAYGLFMRTRDGGATWSSAMGDIDNPTGLHLYAIRVIGERMVIAGEQGALFVSGDGGEHFKRIESPYEGSFFGLASDRAGDLVVYGLRGNAWRLGAGEENWQAIDMGNDVTLTADARTNNGDLLLADEAGRISYSRDDGRSFQPLTEAAKGYVSGLTQAADGALVVVGARGVQRIESEEVQP</sequence>
<evidence type="ECO:0000256" key="1">
    <source>
        <dbReference type="ARBA" id="ARBA00022531"/>
    </source>
</evidence>
<dbReference type="PANTHER" id="PTHR47199:SF2">
    <property type="entry name" value="PHOTOSYSTEM II STABILITY_ASSEMBLY FACTOR HCF136, CHLOROPLASTIC"/>
    <property type="match status" value="1"/>
</dbReference>
<dbReference type="Gene3D" id="2.130.10.10">
    <property type="entry name" value="YVTN repeat-like/Quinoprotein amine dehydrogenase"/>
    <property type="match status" value="2"/>
</dbReference>
<feature type="domain" description="Photosynthesis system II assembly factor Ycf48/Hcf136-like" evidence="4">
    <location>
        <begin position="64"/>
        <end position="124"/>
    </location>
</feature>
<reference evidence="5" key="2">
    <citation type="journal article" date="2023" name="mSystems">
        <title>Charting the Lipopeptidome of Nonpathogenic Pseudomonas.</title>
        <authorList>
            <person name="Cesa-Luna C."/>
            <person name="Geudens N."/>
            <person name="Girard L."/>
            <person name="De Roo V."/>
            <person name="Maklad H.R."/>
            <person name="Martins J.C."/>
            <person name="Hofte M."/>
            <person name="De Mot R."/>
        </authorList>
    </citation>
    <scope>NUCLEOTIDE SEQUENCE</scope>
    <source>
        <strain evidence="5">B1M3-32</strain>
    </source>
</reference>
<evidence type="ECO:0000259" key="4">
    <source>
        <dbReference type="Pfam" id="PF14870"/>
    </source>
</evidence>
<name>A0A9X3BDP7_9PSED</name>
<proteinExistence type="predicted"/>
<dbReference type="Pfam" id="PF14870">
    <property type="entry name" value="PSII_BNR"/>
    <property type="match status" value="2"/>
</dbReference>
<dbReference type="SUPFAM" id="SSF50939">
    <property type="entry name" value="Sialidases"/>
    <property type="match status" value="1"/>
</dbReference>
<feature type="domain" description="Photosynthesis system II assembly factor Ycf48/Hcf136-like" evidence="4">
    <location>
        <begin position="160"/>
        <end position="241"/>
    </location>
</feature>
<dbReference type="PANTHER" id="PTHR47199">
    <property type="entry name" value="PHOTOSYSTEM II STABILITY/ASSEMBLY FACTOR HCF136, CHLOROPLASTIC"/>
    <property type="match status" value="1"/>
</dbReference>
<dbReference type="InterPro" id="IPR036278">
    <property type="entry name" value="Sialidase_sf"/>
</dbReference>
<dbReference type="GO" id="GO:0009523">
    <property type="term" value="C:photosystem II"/>
    <property type="evidence" value="ECO:0007669"/>
    <property type="project" value="UniProtKB-KW"/>
</dbReference>
<accession>A0A9X3BDP7</accession>
<gene>
    <name evidence="5" type="ORF">OC940_24030</name>
</gene>
<protein>
    <submittedName>
        <fullName evidence="5">YCF48-related protein</fullName>
    </submittedName>
</protein>
<comment type="caution">
    <text evidence="5">The sequence shown here is derived from an EMBL/GenBank/DDBJ whole genome shotgun (WGS) entry which is preliminary data.</text>
</comment>
<feature type="signal peptide" evidence="3">
    <location>
        <begin position="1"/>
        <end position="29"/>
    </location>
</feature>
<dbReference type="GO" id="GO:0015979">
    <property type="term" value="P:photosynthesis"/>
    <property type="evidence" value="ECO:0007669"/>
    <property type="project" value="UniProtKB-KW"/>
</dbReference>